<proteinExistence type="predicted"/>
<dbReference type="Pfam" id="PF01476">
    <property type="entry name" value="LysM"/>
    <property type="match status" value="1"/>
</dbReference>
<dbReference type="NCBIfam" id="TIGR02521">
    <property type="entry name" value="type_IV_pilW"/>
    <property type="match status" value="1"/>
</dbReference>
<dbReference type="SUPFAM" id="SSF48452">
    <property type="entry name" value="TPR-like"/>
    <property type="match status" value="1"/>
</dbReference>
<evidence type="ECO:0000313" key="6">
    <source>
        <dbReference type="Proteomes" id="UP001501757"/>
    </source>
</evidence>
<gene>
    <name evidence="5" type="ORF">GCM10009092_34820</name>
</gene>
<evidence type="ECO:0000256" key="3">
    <source>
        <dbReference type="SAM" id="SignalP"/>
    </source>
</evidence>
<dbReference type="InterPro" id="IPR019734">
    <property type="entry name" value="TPR_rpt"/>
</dbReference>
<dbReference type="PROSITE" id="PS50005">
    <property type="entry name" value="TPR"/>
    <property type="match status" value="3"/>
</dbReference>
<feature type="repeat" description="TPR" evidence="1">
    <location>
        <begin position="70"/>
        <end position="103"/>
    </location>
</feature>
<dbReference type="PANTHER" id="PTHR44395:SF1">
    <property type="entry name" value="PROTEIN O-MANNOSYL-TRANSFERASE TMTC3"/>
    <property type="match status" value="1"/>
</dbReference>
<comment type="caution">
    <text evidence="5">The sequence shown here is derived from an EMBL/GenBank/DDBJ whole genome shotgun (WGS) entry which is preliminary data.</text>
</comment>
<evidence type="ECO:0000259" key="4">
    <source>
        <dbReference type="PROSITE" id="PS51782"/>
    </source>
</evidence>
<dbReference type="InterPro" id="IPR011990">
    <property type="entry name" value="TPR-like_helical_dom_sf"/>
</dbReference>
<dbReference type="Gene3D" id="3.10.350.10">
    <property type="entry name" value="LysM domain"/>
    <property type="match status" value="1"/>
</dbReference>
<dbReference type="InterPro" id="IPR013360">
    <property type="entry name" value="Pilus_4_PilW"/>
</dbReference>
<dbReference type="InterPro" id="IPR018392">
    <property type="entry name" value="LysM"/>
</dbReference>
<dbReference type="PROSITE" id="PS51782">
    <property type="entry name" value="LYSM"/>
    <property type="match status" value="1"/>
</dbReference>
<protein>
    <recommendedName>
        <fullName evidence="4">LysM domain-containing protein</fullName>
    </recommendedName>
</protein>
<evidence type="ECO:0000256" key="1">
    <source>
        <dbReference type="PROSITE-ProRule" id="PRU00339"/>
    </source>
</evidence>
<dbReference type="EMBL" id="BAAAEI010000021">
    <property type="protein sequence ID" value="GAA0367530.1"/>
    <property type="molecule type" value="Genomic_DNA"/>
</dbReference>
<dbReference type="Pfam" id="PF13424">
    <property type="entry name" value="TPR_12"/>
    <property type="match status" value="1"/>
</dbReference>
<organism evidence="5 6">
    <name type="scientific">Bowmanella denitrificans</name>
    <dbReference type="NCBI Taxonomy" id="366582"/>
    <lineage>
        <taxon>Bacteria</taxon>
        <taxon>Pseudomonadati</taxon>
        <taxon>Pseudomonadota</taxon>
        <taxon>Gammaproteobacteria</taxon>
        <taxon>Alteromonadales</taxon>
        <taxon>Alteromonadaceae</taxon>
        <taxon>Bowmanella</taxon>
    </lineage>
</organism>
<dbReference type="PANTHER" id="PTHR44395">
    <property type="match status" value="1"/>
</dbReference>
<evidence type="ECO:0000256" key="2">
    <source>
        <dbReference type="SAM" id="MobiDB-lite"/>
    </source>
</evidence>
<dbReference type="Proteomes" id="UP001501757">
    <property type="component" value="Unassembled WGS sequence"/>
</dbReference>
<feature type="region of interest" description="Disordered" evidence="2">
    <location>
        <begin position="263"/>
        <end position="288"/>
    </location>
</feature>
<dbReference type="Gene3D" id="1.25.40.10">
    <property type="entry name" value="Tetratricopeptide repeat domain"/>
    <property type="match status" value="1"/>
</dbReference>
<feature type="domain" description="LysM" evidence="4">
    <location>
        <begin position="289"/>
        <end position="333"/>
    </location>
</feature>
<dbReference type="PROSITE" id="PS51257">
    <property type="entry name" value="PROKAR_LIPOPROTEIN"/>
    <property type="match status" value="1"/>
</dbReference>
<dbReference type="SMART" id="SM00257">
    <property type="entry name" value="LysM"/>
    <property type="match status" value="1"/>
</dbReference>
<keyword evidence="1" id="KW-0802">TPR repeat</keyword>
<feature type="chain" id="PRO_5045121548" description="LysM domain-containing protein" evidence="3">
    <location>
        <begin position="20"/>
        <end position="337"/>
    </location>
</feature>
<dbReference type="RefSeq" id="WP_343846631.1">
    <property type="nucleotide sequence ID" value="NZ_BAAAEI010000021.1"/>
</dbReference>
<dbReference type="SUPFAM" id="SSF54106">
    <property type="entry name" value="LysM domain"/>
    <property type="match status" value="1"/>
</dbReference>
<reference evidence="5 6" key="1">
    <citation type="journal article" date="2019" name="Int. J. Syst. Evol. Microbiol.">
        <title>The Global Catalogue of Microorganisms (GCM) 10K type strain sequencing project: providing services to taxonomists for standard genome sequencing and annotation.</title>
        <authorList>
            <consortium name="The Broad Institute Genomics Platform"/>
            <consortium name="The Broad Institute Genome Sequencing Center for Infectious Disease"/>
            <person name="Wu L."/>
            <person name="Ma J."/>
        </authorList>
    </citation>
    <scope>NUCLEOTIDE SEQUENCE [LARGE SCALE GENOMIC DNA]</scope>
    <source>
        <strain evidence="5 6">JCM 13378</strain>
    </source>
</reference>
<feature type="repeat" description="TPR" evidence="1">
    <location>
        <begin position="36"/>
        <end position="69"/>
    </location>
</feature>
<evidence type="ECO:0000313" key="5">
    <source>
        <dbReference type="EMBL" id="GAA0367530.1"/>
    </source>
</evidence>
<feature type="repeat" description="TPR" evidence="1">
    <location>
        <begin position="140"/>
        <end position="173"/>
    </location>
</feature>
<sequence>MRKLLFCIIFFISACASQSQIDGAGPAADFNAQDAARTRISLGLTYLKNGNYSQAKYNLDKALEYAPNMADAHYGLAYYYQLVEENRHAEDAYRQAMKLDNSNPDIVNSYGAFLCQLGRYDDAKKYFQQALDNQAYIRSAETYENMALCAQSQNQLDDAIGYLQGALNHQPSRTKSLMLLTEVLVQQSNWAEAKAALAKLERLGRVSPQMLLLGYRIEAGQGNLQSAKGYGNMLSELYPQHQATQHYLELAASQQAEQKELVRPETSDWQVQEPASAEPAEDDNRSEPEYHVVAEGENLYRISLKYNIKMKTLMEWNQLQDPSSIYVGKKLRIAPPQ</sequence>
<dbReference type="CDD" id="cd00118">
    <property type="entry name" value="LysM"/>
    <property type="match status" value="1"/>
</dbReference>
<keyword evidence="3" id="KW-0732">Signal</keyword>
<dbReference type="InterPro" id="IPR036779">
    <property type="entry name" value="LysM_dom_sf"/>
</dbReference>
<dbReference type="SMART" id="SM00028">
    <property type="entry name" value="TPR"/>
    <property type="match status" value="4"/>
</dbReference>
<dbReference type="PROSITE" id="PS50293">
    <property type="entry name" value="TPR_REGION"/>
    <property type="match status" value="1"/>
</dbReference>
<name>A0ABN0XLV0_9ALTE</name>
<keyword evidence="6" id="KW-1185">Reference proteome</keyword>
<accession>A0ABN0XLV0</accession>
<feature type="signal peptide" evidence="3">
    <location>
        <begin position="1"/>
        <end position="19"/>
    </location>
</feature>
<dbReference type="Pfam" id="PF13432">
    <property type="entry name" value="TPR_16"/>
    <property type="match status" value="1"/>
</dbReference>